<name>A0AAV7THP7_PLEWA</name>
<proteinExistence type="predicted"/>
<evidence type="ECO:0000256" key="1">
    <source>
        <dbReference type="SAM" id="MobiDB-lite"/>
    </source>
</evidence>
<gene>
    <name evidence="2" type="ORF">NDU88_001401</name>
</gene>
<feature type="compositionally biased region" description="Polar residues" evidence="1">
    <location>
        <begin position="17"/>
        <end position="26"/>
    </location>
</feature>
<evidence type="ECO:0000313" key="3">
    <source>
        <dbReference type="Proteomes" id="UP001066276"/>
    </source>
</evidence>
<sequence length="92" mass="9824">MPKPPSRSTRPARWVNQDVSSCQPQAGPSREQGAKERAQAVAKIELPAGTPPPPMVSGKWVDVDVLDLDDEQMHAILGGSPTVTPQTAEDVL</sequence>
<feature type="region of interest" description="Disordered" evidence="1">
    <location>
        <begin position="1"/>
        <end position="39"/>
    </location>
</feature>
<dbReference type="EMBL" id="JANPWB010000006">
    <property type="protein sequence ID" value="KAJ1176118.1"/>
    <property type="molecule type" value="Genomic_DNA"/>
</dbReference>
<dbReference type="AlphaFoldDB" id="A0AAV7THP7"/>
<accession>A0AAV7THP7</accession>
<keyword evidence="3" id="KW-1185">Reference proteome</keyword>
<dbReference type="Proteomes" id="UP001066276">
    <property type="component" value="Chromosome 3_2"/>
</dbReference>
<evidence type="ECO:0000313" key="2">
    <source>
        <dbReference type="EMBL" id="KAJ1176118.1"/>
    </source>
</evidence>
<organism evidence="2 3">
    <name type="scientific">Pleurodeles waltl</name>
    <name type="common">Iberian ribbed newt</name>
    <dbReference type="NCBI Taxonomy" id="8319"/>
    <lineage>
        <taxon>Eukaryota</taxon>
        <taxon>Metazoa</taxon>
        <taxon>Chordata</taxon>
        <taxon>Craniata</taxon>
        <taxon>Vertebrata</taxon>
        <taxon>Euteleostomi</taxon>
        <taxon>Amphibia</taxon>
        <taxon>Batrachia</taxon>
        <taxon>Caudata</taxon>
        <taxon>Salamandroidea</taxon>
        <taxon>Salamandridae</taxon>
        <taxon>Pleurodelinae</taxon>
        <taxon>Pleurodeles</taxon>
    </lineage>
</organism>
<comment type="caution">
    <text evidence="2">The sequence shown here is derived from an EMBL/GenBank/DDBJ whole genome shotgun (WGS) entry which is preliminary data.</text>
</comment>
<reference evidence="2" key="1">
    <citation type="journal article" date="2022" name="bioRxiv">
        <title>Sequencing and chromosome-scale assembly of the giantPleurodeles waltlgenome.</title>
        <authorList>
            <person name="Brown T."/>
            <person name="Elewa A."/>
            <person name="Iarovenko S."/>
            <person name="Subramanian E."/>
            <person name="Araus A.J."/>
            <person name="Petzold A."/>
            <person name="Susuki M."/>
            <person name="Suzuki K.-i.T."/>
            <person name="Hayashi T."/>
            <person name="Toyoda A."/>
            <person name="Oliveira C."/>
            <person name="Osipova E."/>
            <person name="Leigh N.D."/>
            <person name="Simon A."/>
            <person name="Yun M.H."/>
        </authorList>
    </citation>
    <scope>NUCLEOTIDE SEQUENCE</scope>
    <source>
        <strain evidence="2">20211129_DDA</strain>
        <tissue evidence="2">Liver</tissue>
    </source>
</reference>
<protein>
    <submittedName>
        <fullName evidence="2">Uncharacterized protein</fullName>
    </submittedName>
</protein>